<dbReference type="RefSeq" id="XP_003687132.1">
    <property type="nucleotide sequence ID" value="XM_003687084.1"/>
</dbReference>
<dbReference type="InterPro" id="IPR008949">
    <property type="entry name" value="Isoprenoid_synthase_dom_sf"/>
</dbReference>
<gene>
    <name evidence="5" type="primary">TPHA0I01940</name>
    <name evidence="5" type="ordered locus">TPHA_0I01940</name>
</gene>
<dbReference type="EMBL" id="HE612864">
    <property type="protein sequence ID" value="CCE64698.1"/>
    <property type="molecule type" value="Genomic_DNA"/>
</dbReference>
<dbReference type="PANTHER" id="PTHR12001:SF44">
    <property type="entry name" value="GERANYLGERANYL PYROPHOSPHATE SYNTHASE"/>
    <property type="match status" value="1"/>
</dbReference>
<dbReference type="PROSITE" id="PS00444">
    <property type="entry name" value="POLYPRENYL_SYNTHASE_2"/>
    <property type="match status" value="1"/>
</dbReference>
<dbReference type="STRING" id="1071381.G8BXS0"/>
<reference evidence="5 6" key="1">
    <citation type="journal article" date="2011" name="Proc. Natl. Acad. Sci. U.S.A.">
        <title>Evolutionary erosion of yeast sex chromosomes by mating-type switching accidents.</title>
        <authorList>
            <person name="Gordon J.L."/>
            <person name="Armisen D."/>
            <person name="Proux-Wera E."/>
            <person name="Oheigeartaigh S.S."/>
            <person name="Byrne K.P."/>
            <person name="Wolfe K.H."/>
        </authorList>
    </citation>
    <scope>NUCLEOTIDE SEQUENCE [LARGE SCALE GENOMIC DNA]</scope>
    <source>
        <strain evidence="6">ATCC 24235 / CBS 4417 / NBRC 1672 / NRRL Y-8282 / UCD 70-5</strain>
    </source>
</reference>
<dbReference type="eggNOG" id="KOG0777">
    <property type="taxonomic scope" value="Eukaryota"/>
</dbReference>
<dbReference type="GO" id="GO:0046872">
    <property type="term" value="F:metal ion binding"/>
    <property type="evidence" value="ECO:0007669"/>
    <property type="project" value="UniProtKB-KW"/>
</dbReference>
<dbReference type="Proteomes" id="UP000005666">
    <property type="component" value="Chromosome 9"/>
</dbReference>
<sequence length="337" mass="38738">MNDIRTLVGSEPYWNEDYEGIVQLPYNHLAQQPGKNFRTKLINTFNIYYGIDKVRLEQLSELISILHTSSLLIDDIEDNSETRRGIQTSHLKYGTPMTINSANYMYFKAMAVLERIASVRVDGSTEKEENVDGSLLKDLLVIFNAELINLHRGQGLDIYWRDSFPSIIPTESMYFNMVMNKTGGLFRLAVRIMERLKDETDSDSKSLVPLANLIGILFQVRDDYQNLTDETMIKNKGFAEDLSEGKLSFPVIHGLRYALDNEDEGTILFHTIKAKPKELKPKKETIDYLRDVTKSLEYTELKIKEISDLILDPEFVPDNNQEFNTHIISIVKNLSEI</sequence>
<name>G8BXS0_TETPH</name>
<keyword evidence="6" id="KW-1185">Reference proteome</keyword>
<keyword evidence="1 4" id="KW-0808">Transferase</keyword>
<dbReference type="PROSITE" id="PS00723">
    <property type="entry name" value="POLYPRENYL_SYNTHASE_1"/>
    <property type="match status" value="1"/>
</dbReference>
<proteinExistence type="inferred from homology"/>
<keyword evidence="3" id="KW-0460">Magnesium</keyword>
<dbReference type="HOGENOM" id="CLU_014015_6_0_1"/>
<evidence type="ECO:0000256" key="4">
    <source>
        <dbReference type="RuleBase" id="RU004466"/>
    </source>
</evidence>
<dbReference type="OMA" id="CAFLEML"/>
<evidence type="ECO:0000256" key="3">
    <source>
        <dbReference type="ARBA" id="ARBA00022842"/>
    </source>
</evidence>
<dbReference type="Pfam" id="PF00348">
    <property type="entry name" value="polyprenyl_synt"/>
    <property type="match status" value="1"/>
</dbReference>
<dbReference type="GeneID" id="11532891"/>
<keyword evidence="2" id="KW-0479">Metal-binding</keyword>
<dbReference type="GO" id="GO:0033386">
    <property type="term" value="P:geranylgeranyl diphosphate biosynthetic process"/>
    <property type="evidence" value="ECO:0007669"/>
    <property type="project" value="EnsemblFungi"/>
</dbReference>
<evidence type="ECO:0000313" key="5">
    <source>
        <dbReference type="EMBL" id="CCE64698.1"/>
    </source>
</evidence>
<protein>
    <recommendedName>
        <fullName evidence="7">Geranylgeranyl pyrophosphate synthase</fullName>
    </recommendedName>
</protein>
<dbReference type="GO" id="GO:0004311">
    <property type="term" value="F:geranylgeranyl diphosphate synthase activity"/>
    <property type="evidence" value="ECO:0007669"/>
    <property type="project" value="EnsemblFungi"/>
</dbReference>
<evidence type="ECO:0000256" key="1">
    <source>
        <dbReference type="ARBA" id="ARBA00022679"/>
    </source>
</evidence>
<accession>G8BXS0</accession>
<evidence type="ECO:0008006" key="7">
    <source>
        <dbReference type="Google" id="ProtNLM"/>
    </source>
</evidence>
<dbReference type="CDD" id="cd00685">
    <property type="entry name" value="Trans_IPPS_HT"/>
    <property type="match status" value="1"/>
</dbReference>
<evidence type="ECO:0000313" key="6">
    <source>
        <dbReference type="Proteomes" id="UP000005666"/>
    </source>
</evidence>
<dbReference type="KEGG" id="tpf:TPHA_0I01940"/>
<dbReference type="OrthoDB" id="6921389at2759"/>
<dbReference type="PANTHER" id="PTHR12001">
    <property type="entry name" value="GERANYLGERANYL PYROPHOSPHATE SYNTHASE"/>
    <property type="match status" value="1"/>
</dbReference>
<dbReference type="InterPro" id="IPR033749">
    <property type="entry name" value="Polyprenyl_synt_CS"/>
</dbReference>
<evidence type="ECO:0000256" key="2">
    <source>
        <dbReference type="ARBA" id="ARBA00022723"/>
    </source>
</evidence>
<dbReference type="Gene3D" id="1.10.600.10">
    <property type="entry name" value="Farnesyl Diphosphate Synthase"/>
    <property type="match status" value="1"/>
</dbReference>
<comment type="similarity">
    <text evidence="4">Belongs to the FPP/GGPP synthase family.</text>
</comment>
<dbReference type="SFLD" id="SFLDS00005">
    <property type="entry name" value="Isoprenoid_Synthase_Type_I"/>
    <property type="match status" value="1"/>
</dbReference>
<dbReference type="InterPro" id="IPR000092">
    <property type="entry name" value="Polyprenyl_synt"/>
</dbReference>
<dbReference type="SUPFAM" id="SSF48576">
    <property type="entry name" value="Terpenoid synthases"/>
    <property type="match status" value="1"/>
</dbReference>
<organism evidence="5 6">
    <name type="scientific">Tetrapisispora phaffii (strain ATCC 24235 / CBS 4417 / NBRC 1672 / NRRL Y-8282 / UCD 70-5)</name>
    <name type="common">Yeast</name>
    <name type="synonym">Fabospora phaffii</name>
    <dbReference type="NCBI Taxonomy" id="1071381"/>
    <lineage>
        <taxon>Eukaryota</taxon>
        <taxon>Fungi</taxon>
        <taxon>Dikarya</taxon>
        <taxon>Ascomycota</taxon>
        <taxon>Saccharomycotina</taxon>
        <taxon>Saccharomycetes</taxon>
        <taxon>Saccharomycetales</taxon>
        <taxon>Saccharomycetaceae</taxon>
        <taxon>Tetrapisispora</taxon>
    </lineage>
</organism>
<dbReference type="AlphaFoldDB" id="G8BXS0"/>